<dbReference type="AlphaFoldDB" id="A0A0X2NPH1"/>
<dbReference type="PANTHER" id="PTHR43161:SF26">
    <property type="entry name" value="GALACTITOL 1-PHOSPHATE 5-DEHYDROGENASE"/>
    <property type="match status" value="1"/>
</dbReference>
<dbReference type="GO" id="GO:0052587">
    <property type="term" value="F:diacetyl reductase ((R)-acetoin forming) (NAD+) activity"/>
    <property type="evidence" value="ECO:0007669"/>
    <property type="project" value="UniProtKB-EC"/>
</dbReference>
<dbReference type="PROSITE" id="PS00059">
    <property type="entry name" value="ADH_ZINC"/>
    <property type="match status" value="1"/>
</dbReference>
<dbReference type="EC" id="1.1.1.-" evidence="8"/>
<keyword evidence="4 6" id="KW-0862">Zinc</keyword>
<evidence type="ECO:0000256" key="3">
    <source>
        <dbReference type="ARBA" id="ARBA00022723"/>
    </source>
</evidence>
<reference evidence="8" key="1">
    <citation type="submission" date="2015-11" db="EMBL/GenBank/DDBJ databases">
        <authorList>
            <person name="Zhang Y."/>
            <person name="Guo Z."/>
        </authorList>
    </citation>
    <scope>NUCLEOTIDE SEQUENCE [LARGE SCALE GENOMIC DNA]</scope>
    <source>
        <strain evidence="8">Mu292</strain>
    </source>
</reference>
<dbReference type="InterPro" id="IPR036291">
    <property type="entry name" value="NAD(P)-bd_dom_sf"/>
</dbReference>
<evidence type="ECO:0000256" key="4">
    <source>
        <dbReference type="ARBA" id="ARBA00022833"/>
    </source>
</evidence>
<dbReference type="EC" id="1.1.1.303" evidence="8"/>
<dbReference type="EMBL" id="BJNT01000012">
    <property type="protein sequence ID" value="GEC86248.1"/>
    <property type="molecule type" value="Genomic_DNA"/>
</dbReference>
<dbReference type="Gene3D" id="3.90.180.10">
    <property type="entry name" value="Medium-chain alcohol dehydrogenases, catalytic domain"/>
    <property type="match status" value="1"/>
</dbReference>
<sequence>MKAARYYGNHDIRIEDIDQQTLEPGTVRIDVAWCGICGTDLHEYLDGPIFCPTCETPHPISGETAPVTLGHEFSGVISEVGEGVTDLSVGDHVVVEPYIIRDDVDTSTDNDTYHLSEDMNFIGLAGRGGGLSENIVVRRRWVHRIDNSLPLDEAALIEPLSVGYHAVKRSGITEENGAGKVALIGGAGPIGLLTAAVLNAMGVTVVMSELSPLRRQKALDSGVAAHAFSPAETDIVDEVNKLTDGKGADVAFECTSVQVVLDTLMDAVRPTGVIVVVSIWGHKSDFNMHKLVMKEIDLRGTIGYVNSHPDTIKLVESGKIDLKPFITGKIGLDGLVDEGFDTLINRNETAVKILVSPSGEGLE</sequence>
<keyword evidence="5 8" id="KW-0560">Oxidoreductase</keyword>
<dbReference type="OrthoDB" id="9797931at2"/>
<comment type="similarity">
    <text evidence="2 6">Belongs to the zinc-containing alcohol dehydrogenase family.</text>
</comment>
<dbReference type="InterPro" id="IPR013154">
    <property type="entry name" value="ADH-like_N"/>
</dbReference>
<keyword evidence="3 6" id="KW-0479">Metal-binding</keyword>
<dbReference type="GO" id="GO:0008270">
    <property type="term" value="F:zinc ion binding"/>
    <property type="evidence" value="ECO:0007669"/>
    <property type="project" value="InterPro"/>
</dbReference>
<dbReference type="InterPro" id="IPR002328">
    <property type="entry name" value="ADH_Zn_CS"/>
</dbReference>
<proteinExistence type="inferred from homology"/>
<accession>A0A0X2NPH1</accession>
<evidence type="ECO:0000313" key="8">
    <source>
        <dbReference type="EMBL" id="CUU67382.1"/>
    </source>
</evidence>
<dbReference type="RefSeq" id="WP_073884765.1">
    <property type="nucleotide sequence ID" value="NZ_BJNT01000012.1"/>
</dbReference>
<gene>
    <name evidence="9" type="primary">bdh1</name>
    <name evidence="9" type="ORF">CVA01_15620</name>
    <name evidence="8" type="ORF">CVAR292_02744</name>
</gene>
<dbReference type="SUPFAM" id="SSF50129">
    <property type="entry name" value="GroES-like"/>
    <property type="match status" value="1"/>
</dbReference>
<evidence type="ECO:0000256" key="5">
    <source>
        <dbReference type="ARBA" id="ARBA00023002"/>
    </source>
</evidence>
<feature type="domain" description="Enoyl reductase (ER)" evidence="7">
    <location>
        <begin position="8"/>
        <end position="332"/>
    </location>
</feature>
<name>A0A0X2NPH1_9CORY</name>
<comment type="cofactor">
    <cofactor evidence="1 6">
        <name>Zn(2+)</name>
        <dbReference type="ChEBI" id="CHEBI:29105"/>
    </cofactor>
</comment>
<organism evidence="8 10">
    <name type="scientific">Corynebacterium variabile</name>
    <dbReference type="NCBI Taxonomy" id="1727"/>
    <lineage>
        <taxon>Bacteria</taxon>
        <taxon>Bacillati</taxon>
        <taxon>Actinomycetota</taxon>
        <taxon>Actinomycetes</taxon>
        <taxon>Mycobacteriales</taxon>
        <taxon>Corynebacteriaceae</taxon>
        <taxon>Corynebacterium</taxon>
    </lineage>
</organism>
<dbReference type="Pfam" id="PF00107">
    <property type="entry name" value="ADH_zinc_N"/>
    <property type="match status" value="1"/>
</dbReference>
<dbReference type="GO" id="GO:0000721">
    <property type="term" value="F:(R,R)-butanediol dehydrogenase activity"/>
    <property type="evidence" value="ECO:0007669"/>
    <property type="project" value="UniProtKB-EC"/>
</dbReference>
<dbReference type="InterPro" id="IPR020843">
    <property type="entry name" value="ER"/>
</dbReference>
<dbReference type="SUPFAM" id="SSF51735">
    <property type="entry name" value="NAD(P)-binding Rossmann-fold domains"/>
    <property type="match status" value="1"/>
</dbReference>
<dbReference type="GeneID" id="82887701"/>
<evidence type="ECO:0000256" key="2">
    <source>
        <dbReference type="ARBA" id="ARBA00008072"/>
    </source>
</evidence>
<dbReference type="Proteomes" id="UP000182498">
    <property type="component" value="Unassembled WGS sequence"/>
</dbReference>
<reference evidence="9 11" key="3">
    <citation type="submission" date="2019-06" db="EMBL/GenBank/DDBJ databases">
        <title>Whole genome shotgun sequence of Corynebacterium variabile NBRC 15286.</title>
        <authorList>
            <person name="Hosoyama A."/>
            <person name="Uohara A."/>
            <person name="Ohji S."/>
            <person name="Ichikawa N."/>
        </authorList>
    </citation>
    <scope>NUCLEOTIDE SEQUENCE [LARGE SCALE GENOMIC DNA]</scope>
    <source>
        <strain evidence="9 11">NBRC 15286</strain>
    </source>
</reference>
<dbReference type="InterPro" id="IPR011032">
    <property type="entry name" value="GroES-like_sf"/>
</dbReference>
<dbReference type="Pfam" id="PF08240">
    <property type="entry name" value="ADH_N"/>
    <property type="match status" value="1"/>
</dbReference>
<dbReference type="EC" id="1.1.1.4" evidence="8"/>
<dbReference type="EMBL" id="FAUH01000023">
    <property type="protein sequence ID" value="CUU67382.1"/>
    <property type="molecule type" value="Genomic_DNA"/>
</dbReference>
<evidence type="ECO:0000256" key="1">
    <source>
        <dbReference type="ARBA" id="ARBA00001947"/>
    </source>
</evidence>
<dbReference type="PANTHER" id="PTHR43161">
    <property type="entry name" value="SORBITOL DEHYDROGENASE"/>
    <property type="match status" value="1"/>
</dbReference>
<dbReference type="InterPro" id="IPR013149">
    <property type="entry name" value="ADH-like_C"/>
</dbReference>
<reference evidence="10" key="2">
    <citation type="submission" date="2015-11" db="EMBL/GenBank/DDBJ databases">
        <authorList>
            <person name="Dugat-Bony E."/>
        </authorList>
    </citation>
    <scope>NUCLEOTIDE SEQUENCE [LARGE SCALE GENOMIC DNA]</scope>
    <source>
        <strain evidence="10">Mu292</strain>
    </source>
</reference>
<dbReference type="Proteomes" id="UP000319986">
    <property type="component" value="Unassembled WGS sequence"/>
</dbReference>
<evidence type="ECO:0000313" key="10">
    <source>
        <dbReference type="Proteomes" id="UP000182498"/>
    </source>
</evidence>
<dbReference type="SMART" id="SM00829">
    <property type="entry name" value="PKS_ER"/>
    <property type="match status" value="1"/>
</dbReference>
<evidence type="ECO:0000313" key="9">
    <source>
        <dbReference type="EMBL" id="GEC86248.1"/>
    </source>
</evidence>
<evidence type="ECO:0000256" key="6">
    <source>
        <dbReference type="RuleBase" id="RU361277"/>
    </source>
</evidence>
<evidence type="ECO:0000259" key="7">
    <source>
        <dbReference type="SMART" id="SM00829"/>
    </source>
</evidence>
<dbReference type="Gene3D" id="3.40.50.720">
    <property type="entry name" value="NAD(P)-binding Rossmann-like Domain"/>
    <property type="match status" value="1"/>
</dbReference>
<dbReference type="CDD" id="cd08233">
    <property type="entry name" value="butanediol_DH_like"/>
    <property type="match status" value="1"/>
</dbReference>
<evidence type="ECO:0000313" key="11">
    <source>
        <dbReference type="Proteomes" id="UP000319986"/>
    </source>
</evidence>
<protein>
    <submittedName>
        <fullName evidence="9">2,3-butanediol dehydrogenase</fullName>
    </submittedName>
    <submittedName>
        <fullName evidence="8">Threonine dehydrogenase and related Zn-dependent dehydrogenases</fullName>
        <ecNumber evidence="8">1.1.1.-</ecNumber>
        <ecNumber evidence="8">1.1.1.303</ecNumber>
        <ecNumber evidence="8">1.1.1.4</ecNumber>
    </submittedName>
</protein>
<keyword evidence="10" id="KW-1185">Reference proteome</keyword>